<dbReference type="Proteomes" id="UP000242850">
    <property type="component" value="Unassembled WGS sequence"/>
</dbReference>
<dbReference type="RefSeq" id="WP_103895870.1">
    <property type="nucleotide sequence ID" value="NZ_FNUK01000009.1"/>
</dbReference>
<dbReference type="PIRSF" id="PIRSF018637">
    <property type="entry name" value="TrmK"/>
    <property type="match status" value="1"/>
</dbReference>
<dbReference type="Gene3D" id="3.40.50.150">
    <property type="entry name" value="Vaccinia Virus protein VP39"/>
    <property type="match status" value="1"/>
</dbReference>
<dbReference type="GO" id="GO:0160105">
    <property type="term" value="F:tRNA (adenine(22)-N1)-methyltransferase activity"/>
    <property type="evidence" value="ECO:0007669"/>
    <property type="project" value="InterPro"/>
</dbReference>
<reference evidence="2" key="1">
    <citation type="submission" date="2016-10" db="EMBL/GenBank/DDBJ databases">
        <authorList>
            <person name="Varghese N."/>
            <person name="Submissions S."/>
        </authorList>
    </citation>
    <scope>NUCLEOTIDE SEQUENCE [LARGE SCALE GENOMIC DNA]</scope>
    <source>
        <strain evidence="2">DSM 5463</strain>
    </source>
</reference>
<proteinExistence type="predicted"/>
<gene>
    <name evidence="1" type="ORF">SAMN05660865_00886</name>
</gene>
<dbReference type="AlphaFoldDB" id="A0A1H5UI02"/>
<dbReference type="GO" id="GO:0032259">
    <property type="term" value="P:methylation"/>
    <property type="evidence" value="ECO:0007669"/>
    <property type="project" value="UniProtKB-KW"/>
</dbReference>
<dbReference type="EMBL" id="FNUK01000009">
    <property type="protein sequence ID" value="SEF73897.1"/>
    <property type="molecule type" value="Genomic_DNA"/>
</dbReference>
<evidence type="ECO:0000313" key="2">
    <source>
        <dbReference type="Proteomes" id="UP000242850"/>
    </source>
</evidence>
<dbReference type="PANTHER" id="PTHR38451:SF1">
    <property type="entry name" value="TRNA (ADENINE(22)-N(1))-METHYLTRANSFERASE"/>
    <property type="match status" value="1"/>
</dbReference>
<name>A0A1H5UI02_9CLOT</name>
<dbReference type="PANTHER" id="PTHR38451">
    <property type="entry name" value="TRNA (ADENINE(22)-N(1))-METHYLTRANSFERASE"/>
    <property type="match status" value="1"/>
</dbReference>
<keyword evidence="1" id="KW-0489">Methyltransferase</keyword>
<organism evidence="1 2">
    <name type="scientific">Caloramator fervidus</name>
    <dbReference type="NCBI Taxonomy" id="29344"/>
    <lineage>
        <taxon>Bacteria</taxon>
        <taxon>Bacillati</taxon>
        <taxon>Bacillota</taxon>
        <taxon>Clostridia</taxon>
        <taxon>Eubacteriales</taxon>
        <taxon>Clostridiaceae</taxon>
        <taxon>Caloramator</taxon>
    </lineage>
</organism>
<keyword evidence="2" id="KW-1185">Reference proteome</keyword>
<protein>
    <submittedName>
        <fullName evidence="1">tRNA (Adenine22-N1)-methyltransferase</fullName>
    </submittedName>
</protein>
<dbReference type="OrthoDB" id="5881184at2"/>
<accession>A0A1H5UI02</accession>
<sequence length="227" mass="25906">MTLSERLNHIVDLIPPCECLADIGTDHGYVLIHCISKGICNKGIATDVKKGPIDIAIKNLKKYRVINKVDTRIGNGLLPLKEGEADVIVIAGMGGNLIANILKEGRHIANTAKYLILQPMQNPELLRKFLVNNNFKIVDEDIVKDDNKFYHIIKVINGKEEAYGKEVLYYVGKILLEKRHPLVKEYVDYKIKGLEEILKSVPKDSLRFNELAYLLNEFKEVREWLQR</sequence>
<dbReference type="SUPFAM" id="SSF53335">
    <property type="entry name" value="S-adenosyl-L-methionine-dependent methyltransferases"/>
    <property type="match status" value="1"/>
</dbReference>
<dbReference type="Pfam" id="PF12847">
    <property type="entry name" value="Methyltransf_18"/>
    <property type="match status" value="1"/>
</dbReference>
<keyword evidence="1" id="KW-0808">Transferase</keyword>
<dbReference type="InterPro" id="IPR029063">
    <property type="entry name" value="SAM-dependent_MTases_sf"/>
</dbReference>
<dbReference type="InterPro" id="IPR006901">
    <property type="entry name" value="TrmK"/>
</dbReference>
<evidence type="ECO:0000313" key="1">
    <source>
        <dbReference type="EMBL" id="SEF73897.1"/>
    </source>
</evidence>